<accession>A0A345JTL8</accession>
<name>A0A345JTL8_9GAMM</name>
<evidence type="ECO:0000313" key="2">
    <source>
        <dbReference type="Proteomes" id="UP000253862"/>
    </source>
</evidence>
<dbReference type="KEGG" id="foo:CGC45_08855"/>
<evidence type="ECO:0000313" key="1">
    <source>
        <dbReference type="EMBL" id="AXH30664.1"/>
    </source>
</evidence>
<protein>
    <submittedName>
        <fullName evidence="1">Uncharacterized protein</fullName>
    </submittedName>
</protein>
<proteinExistence type="predicted"/>
<organism evidence="1 2">
    <name type="scientific">Francisella opportunistica</name>
    <dbReference type="NCBI Taxonomy" id="2016517"/>
    <lineage>
        <taxon>Bacteria</taxon>
        <taxon>Pseudomonadati</taxon>
        <taxon>Pseudomonadota</taxon>
        <taxon>Gammaproteobacteria</taxon>
        <taxon>Thiotrichales</taxon>
        <taxon>Francisellaceae</taxon>
        <taxon>Francisella</taxon>
    </lineage>
</organism>
<dbReference type="RefSeq" id="WP_071629925.1">
    <property type="nucleotide sequence ID" value="NZ_CP022375.1"/>
</dbReference>
<keyword evidence="2" id="KW-1185">Reference proteome</keyword>
<reference evidence="1 2" key="1">
    <citation type="submission" date="2017-07" db="EMBL/GenBank/DDBJ databases">
        <title>Complete genome sequences and comparative analysis of the novel pathogen Francisella opportunistica.</title>
        <authorList>
            <person name="Dietrich E.A."/>
            <person name="Kingry L.C."/>
            <person name="Petersen J.M."/>
        </authorList>
    </citation>
    <scope>NUCLEOTIDE SEQUENCE [LARGE SCALE GENOMIC DNA]</scope>
    <source>
        <strain evidence="1 2">14-2155</strain>
    </source>
</reference>
<dbReference type="Proteomes" id="UP000253862">
    <property type="component" value="Chromosome"/>
</dbReference>
<gene>
    <name evidence="1" type="ORF">CGC43_08815</name>
</gene>
<dbReference type="AlphaFoldDB" id="A0A345JTL8"/>
<sequence>MFLNINKDMLFQDPDVQFCDSIMKNLKKILPWDVQVKTTFSTKGTIMFSLTINDSEYNEAQLNRLRESAMIDLKQGRLKRSNISDKSTIFNLMLAKRDNRESYTFAIQSAYVGPLLCEIGLSFRVVAKYALWKCISESGWPSIDLARIEVVGIAEKRTIEAYEKAKKDPTTKLEFNVKNGNPYFKFIKDEKSSSSKEKNAFLDYFKFNKDKAKNNFLEKKGEGWGDIINKFIQSLNGRVYVLKYNTNVFPTEVNPHISKNIEKLNMEGGVLIAKVCSRESSYISEALQLAHKIKDRLDYNNKIMQIHKFQVKKET</sequence>
<dbReference type="EMBL" id="CP022375">
    <property type="protein sequence ID" value="AXH30664.1"/>
    <property type="molecule type" value="Genomic_DNA"/>
</dbReference>